<evidence type="ECO:0000259" key="3">
    <source>
        <dbReference type="PROSITE" id="PS51782"/>
    </source>
</evidence>
<dbReference type="InterPro" id="IPR036779">
    <property type="entry name" value="LysM_dom_sf"/>
</dbReference>
<dbReference type="InterPro" id="IPR029046">
    <property type="entry name" value="LolA/LolB/LppX"/>
</dbReference>
<dbReference type="InterPro" id="IPR018392">
    <property type="entry name" value="LysM"/>
</dbReference>
<dbReference type="SUPFAM" id="SSF54106">
    <property type="entry name" value="LysM domain"/>
    <property type="match status" value="1"/>
</dbReference>
<dbReference type="RefSeq" id="WP_157562190.1">
    <property type="nucleotide sequence ID" value="NZ_WQKZ01000001.1"/>
</dbReference>
<dbReference type="AlphaFoldDB" id="A0A7K1TAM9"/>
<feature type="domain" description="LysM" evidence="3">
    <location>
        <begin position="189"/>
        <end position="233"/>
    </location>
</feature>
<comment type="caution">
    <text evidence="4">The sequence shown here is derived from an EMBL/GenBank/DDBJ whole genome shotgun (WGS) entry which is preliminary data.</text>
</comment>
<protein>
    <submittedName>
        <fullName evidence="4">DUF1571 domain-containing protein</fullName>
    </submittedName>
</protein>
<keyword evidence="5" id="KW-1185">Reference proteome</keyword>
<evidence type="ECO:0000313" key="5">
    <source>
        <dbReference type="Proteomes" id="UP000441336"/>
    </source>
</evidence>
<dbReference type="SUPFAM" id="SSF89392">
    <property type="entry name" value="Prokaryotic lipoproteins and lipoprotein localization factors"/>
    <property type="match status" value="1"/>
</dbReference>
<evidence type="ECO:0000313" key="4">
    <source>
        <dbReference type="EMBL" id="MVN75454.1"/>
    </source>
</evidence>
<dbReference type="Pfam" id="PF07608">
    <property type="entry name" value="DUF1571"/>
    <property type="match status" value="1"/>
</dbReference>
<organism evidence="4 5">
    <name type="scientific">Hymenobacter ginkgonis</name>
    <dbReference type="NCBI Taxonomy" id="2682976"/>
    <lineage>
        <taxon>Bacteria</taxon>
        <taxon>Pseudomonadati</taxon>
        <taxon>Bacteroidota</taxon>
        <taxon>Cytophagia</taxon>
        <taxon>Cytophagales</taxon>
        <taxon>Hymenobacteraceae</taxon>
        <taxon>Hymenobacter</taxon>
    </lineage>
</organism>
<feature type="chain" id="PRO_5029517926" evidence="2">
    <location>
        <begin position="25"/>
        <end position="292"/>
    </location>
</feature>
<evidence type="ECO:0000256" key="2">
    <source>
        <dbReference type="SAM" id="SignalP"/>
    </source>
</evidence>
<dbReference type="Proteomes" id="UP000441336">
    <property type="component" value="Unassembled WGS sequence"/>
</dbReference>
<keyword evidence="1 2" id="KW-0732">Signal</keyword>
<feature type="signal peptide" evidence="2">
    <location>
        <begin position="1"/>
        <end position="24"/>
    </location>
</feature>
<gene>
    <name evidence="4" type="ORF">GO988_03860</name>
</gene>
<evidence type="ECO:0000256" key="1">
    <source>
        <dbReference type="ARBA" id="ARBA00022729"/>
    </source>
</evidence>
<dbReference type="SMART" id="SM00257">
    <property type="entry name" value="LysM"/>
    <property type="match status" value="1"/>
</dbReference>
<reference evidence="4 5" key="1">
    <citation type="submission" date="2019-12" db="EMBL/GenBank/DDBJ databases">
        <title>Hymenobacter sp. HMF4947 Genome sequencing and assembly.</title>
        <authorList>
            <person name="Kang H."/>
            <person name="Cha I."/>
            <person name="Kim H."/>
            <person name="Joh K."/>
        </authorList>
    </citation>
    <scope>NUCLEOTIDE SEQUENCE [LARGE SCALE GENOMIC DNA]</scope>
    <source>
        <strain evidence="4 5">HMF4947</strain>
    </source>
</reference>
<accession>A0A7K1TAM9</accession>
<dbReference type="Gene3D" id="3.10.350.10">
    <property type="entry name" value="LysM domain"/>
    <property type="match status" value="1"/>
</dbReference>
<dbReference type="EMBL" id="WQKZ01000001">
    <property type="protein sequence ID" value="MVN75454.1"/>
    <property type="molecule type" value="Genomic_DNA"/>
</dbReference>
<dbReference type="InterPro" id="IPR011465">
    <property type="entry name" value="DUF1571"/>
</dbReference>
<name>A0A7K1TAM9_9BACT</name>
<proteinExistence type="predicted"/>
<dbReference type="CDD" id="cd00118">
    <property type="entry name" value="LysM"/>
    <property type="match status" value="1"/>
</dbReference>
<sequence length="292" mass="32793">MLFRLIPFARLISAVVLPSSLLLAQPPLSQQPTPSTLTTSQLITRLTAAISNLKTLRAVVDARERIGNKYIPAVSTIKVITKPLQIYLKNQKGVEVLYVTGQNNGDAWVYPAAFPYITLSLDPKGALMRRDQHHTALQIGFGTISDLLEGSDKLLDKSFNRSFRYVGDSTTQRRACYVLRSDYPQFRYISYKAGKNETPATVAARYGCGEYRILERNNLSPSSQLSEGQVIQVPNAYARRTIVLVDPKSFLPISVTVYDDRGLYERFEFSNVITNQPIPAEEFQKGYKGYKL</sequence>
<dbReference type="PROSITE" id="PS51782">
    <property type="entry name" value="LYSM"/>
    <property type="match status" value="1"/>
</dbReference>
<dbReference type="Pfam" id="PF01476">
    <property type="entry name" value="LysM"/>
    <property type="match status" value="1"/>
</dbReference>